<dbReference type="SMART" id="SM00827">
    <property type="entry name" value="PKS_AT"/>
    <property type="match status" value="2"/>
</dbReference>
<evidence type="ECO:0000256" key="6">
    <source>
        <dbReference type="PROSITE-ProRule" id="PRU01363"/>
    </source>
</evidence>
<dbReference type="Pfam" id="PF14765">
    <property type="entry name" value="PS-DH"/>
    <property type="match status" value="2"/>
</dbReference>
<dbReference type="CDD" id="cd08956">
    <property type="entry name" value="KR_3_FAS_SDR_x"/>
    <property type="match status" value="2"/>
</dbReference>
<dbReference type="Pfam" id="PF13602">
    <property type="entry name" value="ADH_zinc_N_2"/>
    <property type="match status" value="1"/>
</dbReference>
<dbReference type="CDD" id="cd05195">
    <property type="entry name" value="enoyl_red"/>
    <property type="match status" value="1"/>
</dbReference>
<reference evidence="10 11" key="1">
    <citation type="journal article" date="2010" name="Stand. Genomic Sci.">
        <title>Complete genome sequence of Haliangium ochraceum type strain (SMP-2).</title>
        <authorList>
            <consortium name="US DOE Joint Genome Institute (JGI-PGF)"/>
            <person name="Ivanova N."/>
            <person name="Daum C."/>
            <person name="Lang E."/>
            <person name="Abt B."/>
            <person name="Kopitz M."/>
            <person name="Saunders E."/>
            <person name="Lapidus A."/>
            <person name="Lucas S."/>
            <person name="Glavina Del Rio T."/>
            <person name="Nolan M."/>
            <person name="Tice H."/>
            <person name="Copeland A."/>
            <person name="Cheng J.F."/>
            <person name="Chen F."/>
            <person name="Bruce D."/>
            <person name="Goodwin L."/>
            <person name="Pitluck S."/>
            <person name="Mavromatis K."/>
            <person name="Pati A."/>
            <person name="Mikhailova N."/>
            <person name="Chen A."/>
            <person name="Palaniappan K."/>
            <person name="Land M."/>
            <person name="Hauser L."/>
            <person name="Chang Y.J."/>
            <person name="Jeffries C.D."/>
            <person name="Detter J.C."/>
            <person name="Brettin T."/>
            <person name="Rohde M."/>
            <person name="Goker M."/>
            <person name="Bristow J."/>
            <person name="Markowitz V."/>
            <person name="Eisen J.A."/>
            <person name="Hugenholtz P."/>
            <person name="Kyrpides N.C."/>
            <person name="Klenk H.P."/>
        </authorList>
    </citation>
    <scope>NUCLEOTIDE SEQUENCE [LARGE SCALE GENOMIC DNA]</scope>
    <source>
        <strain evidence="11">DSM 14365 / CIP 107738 / JCM 11303 / AJ 13395 / SMP-2</strain>
    </source>
</reference>
<dbReference type="CDD" id="cd00833">
    <property type="entry name" value="PKS"/>
    <property type="match status" value="2"/>
</dbReference>
<dbReference type="Pfam" id="PF00550">
    <property type="entry name" value="PP-binding"/>
    <property type="match status" value="2"/>
</dbReference>
<feature type="region of interest" description="C-terminal hotdog fold" evidence="6">
    <location>
        <begin position="3144"/>
        <end position="3284"/>
    </location>
</feature>
<dbReference type="InterPro" id="IPR020806">
    <property type="entry name" value="PKS_PP-bd"/>
</dbReference>
<dbReference type="SUPFAM" id="SSF53901">
    <property type="entry name" value="Thiolase-like"/>
    <property type="match status" value="2"/>
</dbReference>
<gene>
    <name evidence="10" type="ordered locus">Hoch_2956</name>
</gene>
<dbReference type="PROSITE" id="PS00606">
    <property type="entry name" value="KS3_1"/>
    <property type="match status" value="2"/>
</dbReference>
<dbReference type="InterPro" id="IPR001227">
    <property type="entry name" value="Ac_transferase_dom_sf"/>
</dbReference>
<dbReference type="SUPFAM" id="SSF50129">
    <property type="entry name" value="GroES-like"/>
    <property type="match status" value="1"/>
</dbReference>
<feature type="active site" description="Proton donor; for dehydratase activity" evidence="6">
    <location>
        <position position="3205"/>
    </location>
</feature>
<dbReference type="InterPro" id="IPR042104">
    <property type="entry name" value="PKS_dehydratase_sf"/>
</dbReference>
<dbReference type="InterPro" id="IPR055123">
    <property type="entry name" value="SpnB-like_Rossmann"/>
</dbReference>
<dbReference type="Pfam" id="PF21089">
    <property type="entry name" value="PKS_DH_N"/>
    <property type="match status" value="2"/>
</dbReference>
<evidence type="ECO:0000313" key="11">
    <source>
        <dbReference type="Proteomes" id="UP000001880"/>
    </source>
</evidence>
<dbReference type="Pfam" id="PF08659">
    <property type="entry name" value="KR"/>
    <property type="match status" value="2"/>
</dbReference>
<dbReference type="Pfam" id="PF00109">
    <property type="entry name" value="ketoacyl-synt"/>
    <property type="match status" value="2"/>
</dbReference>
<comment type="function">
    <text evidence="5">Involved in production of the polyketide antibiotic thailandamide.</text>
</comment>
<dbReference type="SMART" id="SM00822">
    <property type="entry name" value="PKS_KR"/>
    <property type="match status" value="2"/>
</dbReference>
<dbReference type="Gene3D" id="3.40.50.720">
    <property type="entry name" value="NAD(P)-binding Rossmann-like Domain"/>
    <property type="match status" value="2"/>
</dbReference>
<evidence type="ECO:0000313" key="10">
    <source>
        <dbReference type="EMBL" id="ACY15470.1"/>
    </source>
</evidence>
<feature type="region of interest" description="N-terminal hotdog fold" evidence="6">
    <location>
        <begin position="907"/>
        <end position="1031"/>
    </location>
</feature>
<accession>D0LQW2</accession>
<dbReference type="eggNOG" id="COG1028">
    <property type="taxonomic scope" value="Bacteria"/>
</dbReference>
<feature type="domain" description="Ketosynthase family 3 (KS3)" evidence="8">
    <location>
        <begin position="26"/>
        <end position="428"/>
    </location>
</feature>
<evidence type="ECO:0000256" key="1">
    <source>
        <dbReference type="ARBA" id="ARBA00022450"/>
    </source>
</evidence>
<dbReference type="SMART" id="SM00826">
    <property type="entry name" value="PKS_DH"/>
    <property type="match status" value="2"/>
</dbReference>
<dbReference type="Gene3D" id="1.10.1200.10">
    <property type="entry name" value="ACP-like"/>
    <property type="match status" value="2"/>
</dbReference>
<dbReference type="InterPro" id="IPR049552">
    <property type="entry name" value="PKS_DH_N"/>
</dbReference>
<feature type="active site" description="Proton donor; for dehydratase activity" evidence="6">
    <location>
        <position position="1104"/>
    </location>
</feature>
<dbReference type="InterPro" id="IPR020843">
    <property type="entry name" value="ER"/>
</dbReference>
<dbReference type="Gene3D" id="3.40.366.10">
    <property type="entry name" value="Malonyl-Coenzyme A Acyl Carrier Protein, domain 2"/>
    <property type="match status" value="2"/>
</dbReference>
<dbReference type="InterPro" id="IPR016036">
    <property type="entry name" value="Malonyl_transacylase_ACP-bd"/>
</dbReference>
<dbReference type="InterPro" id="IPR050091">
    <property type="entry name" value="PKS_NRPS_Biosynth_Enz"/>
</dbReference>
<feature type="domain" description="PKS/mFAS DH" evidence="9">
    <location>
        <begin position="907"/>
        <end position="1181"/>
    </location>
</feature>
<dbReference type="InterPro" id="IPR032821">
    <property type="entry name" value="PKS_assoc"/>
</dbReference>
<dbReference type="InterPro" id="IPR020841">
    <property type="entry name" value="PKS_Beta-ketoAc_synthase_dom"/>
</dbReference>
<dbReference type="Pfam" id="PF22953">
    <property type="entry name" value="SpnB_Rossmann"/>
    <property type="match status" value="2"/>
</dbReference>
<evidence type="ECO:0000259" key="9">
    <source>
        <dbReference type="PROSITE" id="PS52019"/>
    </source>
</evidence>
<evidence type="ECO:0000256" key="2">
    <source>
        <dbReference type="ARBA" id="ARBA00022553"/>
    </source>
</evidence>
<dbReference type="FunFam" id="3.40.50.720:FF:000209">
    <property type="entry name" value="Polyketide synthase Pks12"/>
    <property type="match status" value="1"/>
</dbReference>
<dbReference type="InterPro" id="IPR057326">
    <property type="entry name" value="KR_dom"/>
</dbReference>
<dbReference type="GO" id="GO:0016491">
    <property type="term" value="F:oxidoreductase activity"/>
    <property type="evidence" value="ECO:0007669"/>
    <property type="project" value="InterPro"/>
</dbReference>
<evidence type="ECO:0000256" key="4">
    <source>
        <dbReference type="ARBA" id="ARBA00023268"/>
    </source>
</evidence>
<dbReference type="FunFam" id="3.40.47.10:FF:000019">
    <property type="entry name" value="Polyketide synthase type I"/>
    <property type="match status" value="1"/>
</dbReference>
<dbReference type="InterPro" id="IPR016039">
    <property type="entry name" value="Thiolase-like"/>
</dbReference>
<feature type="domain" description="Carrier" evidence="7">
    <location>
        <begin position="2000"/>
        <end position="2077"/>
    </location>
</feature>
<dbReference type="STRING" id="502025.Hoch_2956"/>
<dbReference type="PROSITE" id="PS52004">
    <property type="entry name" value="KS3_2"/>
    <property type="match status" value="2"/>
</dbReference>
<dbReference type="InterPro" id="IPR014043">
    <property type="entry name" value="Acyl_transferase_dom"/>
</dbReference>
<dbReference type="SUPFAM" id="SSF55048">
    <property type="entry name" value="Probable ACP-binding domain of malonyl-CoA ACP transacylase"/>
    <property type="match status" value="2"/>
</dbReference>
<evidence type="ECO:0000256" key="5">
    <source>
        <dbReference type="ARBA" id="ARBA00054155"/>
    </source>
</evidence>
<evidence type="ECO:0000259" key="7">
    <source>
        <dbReference type="PROSITE" id="PS50075"/>
    </source>
</evidence>
<dbReference type="PROSITE" id="PS00012">
    <property type="entry name" value="PHOSPHOPANTETHEINE"/>
    <property type="match status" value="1"/>
</dbReference>
<protein>
    <submittedName>
        <fullName evidence="10">KR domain protein</fullName>
    </submittedName>
</protein>
<dbReference type="Proteomes" id="UP000001880">
    <property type="component" value="Chromosome"/>
</dbReference>
<keyword evidence="1" id="KW-0596">Phosphopantetheine</keyword>
<dbReference type="GO" id="GO:0004312">
    <property type="term" value="F:fatty acid synthase activity"/>
    <property type="evidence" value="ECO:0007669"/>
    <property type="project" value="TreeGrafter"/>
</dbReference>
<dbReference type="Gene3D" id="3.40.50.11460">
    <property type="match status" value="1"/>
</dbReference>
<dbReference type="GO" id="GO:0004315">
    <property type="term" value="F:3-oxoacyl-[acyl-carrier-protein] synthase activity"/>
    <property type="evidence" value="ECO:0007669"/>
    <property type="project" value="InterPro"/>
</dbReference>
<dbReference type="Gene3D" id="3.10.129.110">
    <property type="entry name" value="Polyketide synthase dehydratase"/>
    <property type="match status" value="2"/>
</dbReference>
<dbReference type="InterPro" id="IPR013154">
    <property type="entry name" value="ADH-like_N"/>
</dbReference>
<feature type="active site" description="Proton acceptor; for dehydratase activity" evidence="6">
    <location>
        <position position="3037"/>
    </location>
</feature>
<dbReference type="InterPro" id="IPR016035">
    <property type="entry name" value="Acyl_Trfase/lysoPLipase"/>
</dbReference>
<proteinExistence type="predicted"/>
<dbReference type="InterPro" id="IPR014030">
    <property type="entry name" value="Ketoacyl_synth_N"/>
</dbReference>
<feature type="region of interest" description="N-terminal hotdog fold" evidence="6">
    <location>
        <begin position="3005"/>
        <end position="3129"/>
    </location>
</feature>
<feature type="domain" description="PKS/mFAS DH" evidence="9">
    <location>
        <begin position="3005"/>
        <end position="3284"/>
    </location>
</feature>
<dbReference type="InterPro" id="IPR013968">
    <property type="entry name" value="PKS_KR"/>
</dbReference>
<dbReference type="SMART" id="SM01294">
    <property type="entry name" value="PKS_PP_betabranch"/>
    <property type="match status" value="2"/>
</dbReference>
<dbReference type="InterPro" id="IPR036291">
    <property type="entry name" value="NAD(P)-bd_dom_sf"/>
</dbReference>
<dbReference type="PROSITE" id="PS50075">
    <property type="entry name" value="CARRIER"/>
    <property type="match status" value="2"/>
</dbReference>
<dbReference type="InterPro" id="IPR049900">
    <property type="entry name" value="PKS_mFAS_DH"/>
</dbReference>
<dbReference type="SUPFAM" id="SSF47336">
    <property type="entry name" value="ACP-like"/>
    <property type="match status" value="2"/>
</dbReference>
<dbReference type="GO" id="GO:0031177">
    <property type="term" value="F:phosphopantetheine binding"/>
    <property type="evidence" value="ECO:0007669"/>
    <property type="project" value="InterPro"/>
</dbReference>
<feature type="active site" description="Proton acceptor; for dehydratase activity" evidence="6">
    <location>
        <position position="939"/>
    </location>
</feature>
<dbReference type="InterPro" id="IPR009081">
    <property type="entry name" value="PP-bd_ACP"/>
</dbReference>
<feature type="domain" description="Carrier" evidence="7">
    <location>
        <begin position="3767"/>
        <end position="3845"/>
    </location>
</feature>
<sequence length="3930" mass="419838">MKLDRDELLAIEKMAQRLERLESEKCEPIAVVGAACRVPGCDNPEQLWALLIQGRDAVTSLAMSDGTSVPAGVVRDLDMFDAEFFRMAPREVLSMDARQRLVLEVSWEALERARTPAAKLEGTSVGVYVGVSGLSQLEGKAEAHDMTGSLAAVVAGRVSHFLGLRGPCLSVDTACSSSLVAVHLACKALRQRDCSVALAGGVGLHTRDPRELESWLALGNLGKSGRCRPFDAAADGIVGADGCGMLVLKRLSDARKDGDPLLAVLRGSAVNHDGRAQGLTVPSGLAQAALLRRALSDARVTAQAVSYVECHGTGTSLGDPIEAQALAEVFGESEREHPLLIGSLKSNIGHTDAAAGVLGLLKLVLALQHGRIPQSLHFDTPNPLIPWDSLPLRVAGEATAWPSNGKRRLGGVSSFGMSGTNAHVIVEEAPPAGQPANERGVAGESPVTYPVLLSSRSDSGLRSQAQRLLDWVTERADVEVVDVAYSLATTRSHFESRAVVYARDRQELLASLQALTQGAPGSDASKTRVGRDRLAVLFTGQGSQRARMGAELSALYPVFRASLEEACALLDRELGVEPPLLEVLSADDESPAGKLLEQTMYAQCGLFALEVSLFRLLQSWGLEPTWLLGHSIGELVAAHVADVLSLEEACTLVGARARLMQALPATGAMYTVQASEREVLEALAGHGERAAVAASNSPTSTVISGDLQVVQQVAAAFEARERKTARLRVSHAFHSHHMDGMLAEFGRVAEGLRYRAPRIAIVSTATGTLAQPAELCSPQYWVQQVRATVRFGDGLQTLQQEGARTFLELGPHGVLTALGQEALPDAEGLAFLPTLRRARSESATTAEALGGLARRGYSPDWESVFKPYRPQKIALPTYAFQRERYWVDASAARPGDLRSAGLRSAEHPLLGAAVAFADNDGVLFTARLALTDHPWLAGHQLFGTVIFPGSGYAELALVAARHVGLDRVEELTLEAPLALPQVGAITLQVSVGAAESDGRRPLGFYARSEATPDAAWTRHASGWLAPVASDFPFEFRSWPPTGASAVSLDGFYPDLADLGFHYGPEFRGLQAVYRRGDELFAEVALPEPIAHTASQFAIHPALLDAALQTQIVDHNQRSSEVTVPFAWSEFSLHAVGATRLRVRFHRLDEGVAELDVADSQGEPVARMRGLRSRPAAASQMRRTPSTSEHLLRVVWTEAQAWKESTPRAAEGAVLGSWTPASGWSAGPEPARYDDLASLAAALRQGAAAPAWVLVPCISRDTPVDRTSETERVTAEVLARLQEWLADDRLSALRLVFLTHGAVATGPDQDVSDLVHAPLWGLVRSAQSEHPDAALVLLDSDESEASRAVLQAALAGCEERDEGFLPDRQLALRAGRLLAPRLVRGREADTLAPPQVATWRLDIPQKGTLERLALVPNPEANAPLSPGQVRIAVRAAGLNFRDVLDALGMYAGEPGPLGSECAGVVLEAADDVSDVAPGDRVMGLMRAPFSPTAIANHRKIVRMPAGWSFQQGGGAPLVYLTAYYGLVRVAKLQPGERVLIHAATGGVGMAGVQIARALGADVFATASPAKWDVLRRMGLDADHIASSRTLGFEREFLAKTGGQGVDVVLNSLAHEFVDASLTLLSRGGRFVEMGKTDLRDSSAVAADHPTVRYQAFDLVDLAPAQLGELLSELSRLFERGELRPDVIHGWDVRHAPRAFRALAQGHHVGKSVFTFARPIDPAGTVLITGGTGTLGGLLARHLVQHYGVRHLMLISRRGPGTPGVEALAEELESAGAHVQLLACDVTDRAALQHALEVVPKDHPLTAVIHAAGVIEDSVLSTLTPARLSSVMRAKVAGALHLHELTESVDLSTFILFSSLSGVIGSPGQANYAAANTFLDALAQHRRAGGLPALALAWGAWDETSELTAHLTEADRQRLRQMGFHPLPATTNLALFDTALAQPDAAVVAARFDRGSLDKHRNQTLPALFRDLAKQPLDRPRANNLAAHMSLGERLRPLSPGERQRILLELVQTEVASVLMLSSHNFDSQQPLQKQGLDSLMAVEIRNRLGAATGLRLPATLLFDYPTPAALASFFAKQLNEADEESSAAPVTAGPREAEESEIAIVGMGCRFPGGINSPQGLWQLLEQGQGVIGDFPSERGWQVSELYDPDPNAPGRSYTRRGSFLYDADRFDPAFFGISPREALTVDPQQRLLLETSWEALEQAGIDPTTLQGANAGVFAGVIYNDYGTRLWSLHRDKGFLLHAPDDLEGYMGVGSSPSVASGRIAYTFGLQGPALTVDTACSSSLVAIHLACQALRQGECTLALAGGVTVMATPGVFMSFSRQRALSPDGRCKAFSADADGTGWGEGAGMLLLERLSDAKRNGHPILAVLRGSAVNQDGKSQGLTAPNGPAQQRVILQALDNARLTPNQVDAVEAHGTGTKLGDPIEAQALLATYGQAHTPEAPVWLGSLKSNLGHTQAAAGVAGVMKMVLALQHQMLPATLHAQTPSPHIDWSSGTLQLVQSARPWQTNGQPRRAGVSSFGVSGTNAHLILEEAPLEQAATEQRAAATAPVAALPFLLSGKTEEALKAQAQRLHQHLQRHEDAALVDVSYSLATTRAHFEQRAALVASTREELLAALAALANGESAPSLVVAPRSADGKVVFVFPGQGSQWQGMGRALLRSSDAFRAEVEACEAAFAPYIDGSLREALEGGSSDRVDVLQPVLFTMMVSLAAHWRSLGVVAAAVVGHSQGEVAAAYVAGALSLDDAAQIVALRSRALRRVAGRGAMAAVELGAEQLATYLAPFEEQLAIGAVNSPRASLVAGQPAALDALLEKLAEDGVYTQKARGNHASHCRLVEPLAQELTDALQGIRPSTCAIPLYSTVTGTRLEGHELDADYWYQNLRAPVLFQSATERLLADGHDLFVELSPHPVLSLPLYETFDAREHSAQVVTSLRRGDGTHARMLLSLGELHNRGHKLDWHAFFAPWHPRTVPLPTYAFQYERFWLEAPAPSDADLTSAGLSAAEHPLLGASLSLAESNTDIFTARLAVAQHAWLTGHKVFDTVILPGTGFVELALAAAQRVGLARIEELILEAPLVLPEHEAVLVQLSVGAPDVSGHRPLQIYARPEQAAHDAWTKHASGLLAAAERHPDDLDFHLHRWPPQGATPVALEGLYAQLHDAGLDYGPDFQGLRAVYKRGDDLFAEVELPESLAKDAARFVLHPALLDAALHTLALDSIQSAADVALPFSWSGLSPLRAQGTGALRVRFKRAQDASDVFLQVADATGEPLLQVQALTARPVAAEQVRAAAASHGDLFKLHWTPLSRSQSHGQNDTRGWVMLSTDLDLASSLGLSCHASLASLCEAQSTDAPWPACVVVPFLRRSDAKVVGSAVHEASRRALTLLQEWLAEERLHQTRLVFLTYGAVAAHAEEDVPDLIHAPLWGLVRAAQAEHPHLPIFLVDSDDTEASRRTLMNALDELEEGREFILRTGQALIPSLARAARSTDSEMGGLATEGTVLITGGTGTLGSLLARHLVQHHGVKHLVLVSRQGATAEGANSLARELLNAGAAVTLAVCDVTDRAALAELLASIPAAHPLAAVVHTAGLLEDALIDSLTSEQLHRVMRAKVEAAIHLHELTSASKLSAFILFSSFAGVLGSAGQANYAAANTFLDGLAQHRRARGLPALAIDWGYWADRSAISEHLRDSDLQRFARHGLRALSAETGLALFDAALRRPEPVLVATELDTTLPSRQADALPLLLRRLIQPKALPRTTADTYSFARDLAELAPEERERALVELVRREAASVLGISSPTTVDPRRPLQELGLDSLMALEIRNRLMQATKLRLQATVLFDHPTPAALAQLIGGQMFAAEAGDERVLAQLDQLEALVSELSPGELGRSQLISRLKSLSSRLSVAASAADASAAPSLEAATDDELFEFYQQVSVTRSLSDDT</sequence>
<dbReference type="InterPro" id="IPR011032">
    <property type="entry name" value="GroES-like_sf"/>
</dbReference>
<dbReference type="HOGENOM" id="CLU_000022_35_8_7"/>
<dbReference type="PROSITE" id="PS52019">
    <property type="entry name" value="PKS_MFAS_DH"/>
    <property type="match status" value="2"/>
</dbReference>
<dbReference type="InterPro" id="IPR020807">
    <property type="entry name" value="PKS_DH"/>
</dbReference>
<dbReference type="FunFam" id="3.40.366.10:FF:000002">
    <property type="entry name" value="Probable polyketide synthase 2"/>
    <property type="match status" value="1"/>
</dbReference>
<dbReference type="SMART" id="SM00825">
    <property type="entry name" value="PKS_KS"/>
    <property type="match status" value="2"/>
</dbReference>
<dbReference type="RefSeq" id="WP_012828071.1">
    <property type="nucleotide sequence ID" value="NC_013440.1"/>
</dbReference>
<keyword evidence="4" id="KW-0511">Multifunctional enzyme</keyword>
<dbReference type="InterPro" id="IPR006162">
    <property type="entry name" value="Ppantetheine_attach_site"/>
</dbReference>
<dbReference type="InterPro" id="IPR036736">
    <property type="entry name" value="ACP-like_sf"/>
</dbReference>
<evidence type="ECO:0000256" key="3">
    <source>
        <dbReference type="ARBA" id="ARBA00022679"/>
    </source>
</evidence>
<dbReference type="PANTHER" id="PTHR43775:SF51">
    <property type="entry name" value="INACTIVE PHENOLPHTHIOCEROL SYNTHESIS POLYKETIDE SYNTHASE TYPE I PKS1-RELATED"/>
    <property type="match status" value="1"/>
</dbReference>
<keyword evidence="2" id="KW-0597">Phosphoprotein</keyword>
<keyword evidence="11" id="KW-1185">Reference proteome</keyword>
<keyword evidence="3" id="KW-0808">Transferase</keyword>
<dbReference type="SUPFAM" id="SSF51735">
    <property type="entry name" value="NAD(P)-binding Rossmann-fold domains"/>
    <property type="match status" value="5"/>
</dbReference>
<dbReference type="Pfam" id="PF00698">
    <property type="entry name" value="Acyl_transf_1"/>
    <property type="match status" value="2"/>
</dbReference>
<dbReference type="FunFam" id="1.10.1200.10:FF:000007">
    <property type="entry name" value="Probable polyketide synthase pks17"/>
    <property type="match status" value="1"/>
</dbReference>
<dbReference type="Gene3D" id="3.90.180.10">
    <property type="entry name" value="Medium-chain alcohol dehydrogenases, catalytic domain"/>
    <property type="match status" value="1"/>
</dbReference>
<dbReference type="InterPro" id="IPR018201">
    <property type="entry name" value="Ketoacyl_synth_AS"/>
</dbReference>
<organism evidence="10 11">
    <name type="scientific">Haliangium ochraceum (strain DSM 14365 / JCM 11303 / SMP-2)</name>
    <dbReference type="NCBI Taxonomy" id="502025"/>
    <lineage>
        <taxon>Bacteria</taxon>
        <taxon>Pseudomonadati</taxon>
        <taxon>Myxococcota</taxon>
        <taxon>Polyangia</taxon>
        <taxon>Haliangiales</taxon>
        <taxon>Kofleriaceae</taxon>
        <taxon>Haliangium</taxon>
    </lineage>
</organism>
<name>D0LQW2_HALO1</name>
<dbReference type="Pfam" id="PF16197">
    <property type="entry name" value="KAsynt_C_assoc"/>
    <property type="match status" value="2"/>
</dbReference>
<dbReference type="SUPFAM" id="SSF52151">
    <property type="entry name" value="FabD/lysophospholipase-like"/>
    <property type="match status" value="2"/>
</dbReference>
<dbReference type="Gene3D" id="3.30.70.3290">
    <property type="match status" value="2"/>
</dbReference>
<dbReference type="PANTHER" id="PTHR43775">
    <property type="entry name" value="FATTY ACID SYNTHASE"/>
    <property type="match status" value="1"/>
</dbReference>
<dbReference type="Gene3D" id="3.40.47.10">
    <property type="match status" value="2"/>
</dbReference>
<dbReference type="EMBL" id="CP001804">
    <property type="protein sequence ID" value="ACY15470.1"/>
    <property type="molecule type" value="Genomic_DNA"/>
</dbReference>
<feature type="domain" description="Ketosynthase family 3 (KS3)" evidence="8">
    <location>
        <begin position="2098"/>
        <end position="2534"/>
    </location>
</feature>
<dbReference type="SMART" id="SM00823">
    <property type="entry name" value="PKS_PP"/>
    <property type="match status" value="2"/>
</dbReference>
<dbReference type="OrthoDB" id="5476655at2"/>
<feature type="region of interest" description="C-terminal hotdog fold" evidence="6">
    <location>
        <begin position="1043"/>
        <end position="1181"/>
    </location>
</feature>
<dbReference type="eggNOG" id="COG0604">
    <property type="taxonomic scope" value="Bacteria"/>
</dbReference>
<dbReference type="Pfam" id="PF08240">
    <property type="entry name" value="ADH_N"/>
    <property type="match status" value="1"/>
</dbReference>
<dbReference type="GO" id="GO:0006633">
    <property type="term" value="P:fatty acid biosynthetic process"/>
    <property type="evidence" value="ECO:0007669"/>
    <property type="project" value="InterPro"/>
</dbReference>
<dbReference type="SMART" id="SM00829">
    <property type="entry name" value="PKS_ER"/>
    <property type="match status" value="1"/>
</dbReference>
<dbReference type="eggNOG" id="COG3321">
    <property type="taxonomic scope" value="Bacteria"/>
</dbReference>
<dbReference type="Pfam" id="PF02801">
    <property type="entry name" value="Ketoacyl-synt_C"/>
    <property type="match status" value="2"/>
</dbReference>
<dbReference type="KEGG" id="hoh:Hoch_2956"/>
<dbReference type="InterPro" id="IPR014031">
    <property type="entry name" value="Ketoacyl_synth_C"/>
</dbReference>
<dbReference type="InterPro" id="IPR049551">
    <property type="entry name" value="PKS_DH_C"/>
</dbReference>
<evidence type="ECO:0000259" key="8">
    <source>
        <dbReference type="PROSITE" id="PS52004"/>
    </source>
</evidence>